<dbReference type="InterPro" id="IPR020234">
    <property type="entry name" value="Mite_allergen_group-7"/>
</dbReference>
<organism evidence="1 2">
    <name type="scientific">Diaphorina citri</name>
    <name type="common">Asian citrus psyllid</name>
    <dbReference type="NCBI Taxonomy" id="121845"/>
    <lineage>
        <taxon>Eukaryota</taxon>
        <taxon>Metazoa</taxon>
        <taxon>Ecdysozoa</taxon>
        <taxon>Arthropoda</taxon>
        <taxon>Hexapoda</taxon>
        <taxon>Insecta</taxon>
        <taxon>Pterygota</taxon>
        <taxon>Neoptera</taxon>
        <taxon>Paraneoptera</taxon>
        <taxon>Hemiptera</taxon>
        <taxon>Sternorrhyncha</taxon>
        <taxon>Psylloidea</taxon>
        <taxon>Psyllidae</taxon>
        <taxon>Diaphorininae</taxon>
        <taxon>Diaphorina</taxon>
    </lineage>
</organism>
<dbReference type="PaxDb" id="121845-A0A1S3DCT0"/>
<proteinExistence type="predicted"/>
<dbReference type="KEGG" id="dci:103515907"/>
<protein>
    <submittedName>
        <fullName evidence="2">Uncharacterized protein LOC103515907</fullName>
    </submittedName>
</protein>
<dbReference type="InterPro" id="IPR038602">
    <property type="entry name" value="Mite_allergen_7_sf"/>
</dbReference>
<dbReference type="RefSeq" id="XP_008479072.2">
    <property type="nucleotide sequence ID" value="XM_008480850.2"/>
</dbReference>
<dbReference type="Gene3D" id="3.15.10.50">
    <property type="match status" value="1"/>
</dbReference>
<evidence type="ECO:0000313" key="2">
    <source>
        <dbReference type="RefSeq" id="XP_008479072.2"/>
    </source>
</evidence>
<dbReference type="AlphaFoldDB" id="A0A1S3DCT0"/>
<dbReference type="Proteomes" id="UP000079169">
    <property type="component" value="Unplaced"/>
</dbReference>
<sequence>MHVECTSSLRITAVQQSLQSVFGIWMGDCLGVWDNTFCFRNILVPSTAINYPHETENCRPVFYIFHCRQVQTISTNINRYIDILVIVVRQGLHNIDPYPLPDVVERFDEKVWILSLSGQFLMRNGIIHNLNSISRRGNATLRYENMKLYIDTEFMFDLLMGEVLSQHSRHVLKLIAVSF</sequence>
<reference evidence="2" key="1">
    <citation type="submission" date="2025-08" db="UniProtKB">
        <authorList>
            <consortium name="RefSeq"/>
        </authorList>
    </citation>
    <scope>IDENTIFICATION</scope>
</reference>
<dbReference type="Pfam" id="PF16984">
    <property type="entry name" value="Grp7_allergen"/>
    <property type="match status" value="1"/>
</dbReference>
<keyword evidence="1" id="KW-1185">Reference proteome</keyword>
<evidence type="ECO:0000313" key="1">
    <source>
        <dbReference type="Proteomes" id="UP000079169"/>
    </source>
</evidence>
<accession>A0A1S3DCT0</accession>
<gene>
    <name evidence="2" type="primary">LOC103515907</name>
</gene>
<dbReference type="GeneID" id="103515907"/>
<name>A0A1S3DCT0_DIACI</name>